<evidence type="ECO:0000259" key="1">
    <source>
        <dbReference type="Pfam" id="PF12697"/>
    </source>
</evidence>
<dbReference type="PANTHER" id="PTHR37017:SF11">
    <property type="entry name" value="ESTERASE_LIPASE_THIOESTERASE DOMAIN-CONTAINING PROTEIN"/>
    <property type="match status" value="1"/>
</dbReference>
<evidence type="ECO:0000313" key="2">
    <source>
        <dbReference type="EMBL" id="MFC7388298.1"/>
    </source>
</evidence>
<dbReference type="Proteomes" id="UP001596496">
    <property type="component" value="Unassembled WGS sequence"/>
</dbReference>
<dbReference type="Gene3D" id="3.40.50.1820">
    <property type="entry name" value="alpha/beta hydrolase"/>
    <property type="match status" value="1"/>
</dbReference>
<evidence type="ECO:0000313" key="3">
    <source>
        <dbReference type="Proteomes" id="UP001596496"/>
    </source>
</evidence>
<name>A0ABW2PL61_9ACTN</name>
<dbReference type="InterPro" id="IPR052897">
    <property type="entry name" value="Sec-Metab_Biosynth_Hydrolase"/>
</dbReference>
<comment type="caution">
    <text evidence="2">The sequence shown here is derived from an EMBL/GenBank/DDBJ whole genome shotgun (WGS) entry which is preliminary data.</text>
</comment>
<proteinExistence type="predicted"/>
<dbReference type="Pfam" id="PF12697">
    <property type="entry name" value="Abhydrolase_6"/>
    <property type="match status" value="1"/>
</dbReference>
<dbReference type="RefSeq" id="WP_380832370.1">
    <property type="nucleotide sequence ID" value="NZ_JBHTCG010000059.1"/>
</dbReference>
<keyword evidence="2" id="KW-0378">Hydrolase</keyword>
<keyword evidence="3" id="KW-1185">Reference proteome</keyword>
<dbReference type="GO" id="GO:0016787">
    <property type="term" value="F:hydrolase activity"/>
    <property type="evidence" value="ECO:0007669"/>
    <property type="project" value="UniProtKB-KW"/>
</dbReference>
<dbReference type="EMBL" id="JBHTCG010000059">
    <property type="protein sequence ID" value="MFC7388298.1"/>
    <property type="molecule type" value="Genomic_DNA"/>
</dbReference>
<organism evidence="2 3">
    <name type="scientific">Sphaerisporangium rhizosphaerae</name>
    <dbReference type="NCBI Taxonomy" id="2269375"/>
    <lineage>
        <taxon>Bacteria</taxon>
        <taxon>Bacillati</taxon>
        <taxon>Actinomycetota</taxon>
        <taxon>Actinomycetes</taxon>
        <taxon>Streptosporangiales</taxon>
        <taxon>Streptosporangiaceae</taxon>
        <taxon>Sphaerisporangium</taxon>
    </lineage>
</organism>
<dbReference type="SUPFAM" id="SSF53474">
    <property type="entry name" value="alpha/beta-Hydrolases"/>
    <property type="match status" value="1"/>
</dbReference>
<dbReference type="PANTHER" id="PTHR37017">
    <property type="entry name" value="AB HYDROLASE-1 DOMAIN-CONTAINING PROTEIN-RELATED"/>
    <property type="match status" value="1"/>
</dbReference>
<dbReference type="InterPro" id="IPR000073">
    <property type="entry name" value="AB_hydrolase_1"/>
</dbReference>
<reference evidence="3" key="1">
    <citation type="journal article" date="2019" name="Int. J. Syst. Evol. Microbiol.">
        <title>The Global Catalogue of Microorganisms (GCM) 10K type strain sequencing project: providing services to taxonomists for standard genome sequencing and annotation.</title>
        <authorList>
            <consortium name="The Broad Institute Genomics Platform"/>
            <consortium name="The Broad Institute Genome Sequencing Center for Infectious Disease"/>
            <person name="Wu L."/>
            <person name="Ma J."/>
        </authorList>
    </citation>
    <scope>NUCLEOTIDE SEQUENCE [LARGE SCALE GENOMIC DNA]</scope>
    <source>
        <strain evidence="3">CECT 7649</strain>
    </source>
</reference>
<gene>
    <name evidence="2" type="ORF">ACFQSB_39255</name>
</gene>
<sequence>MATFVLIHGAGDVGWYWHLVEAELHARGHDAISPDLPCDDDSAGLPEYADAVVGAIGDRTDLIIVAQSFGGFTAPLVCDRVAARLLVLVAPMIPAPAEAPAGYSARTRYEEEARDHYDDAIALFYQDVPPELAAEALKRARAQSEVRMGEPSPLRAWPDVPTRVLICRDDRMFPAAFLRRVAQERLGIIPDEIDGGHTPALSRPHELADRLEAYAAEQGLLAHRPLAAQPDSP</sequence>
<feature type="domain" description="AB hydrolase-1" evidence="1">
    <location>
        <begin position="4"/>
        <end position="209"/>
    </location>
</feature>
<dbReference type="InterPro" id="IPR029058">
    <property type="entry name" value="AB_hydrolase_fold"/>
</dbReference>
<protein>
    <submittedName>
        <fullName evidence="2">Alpha/beta fold hydrolase</fullName>
    </submittedName>
</protein>
<accession>A0ABW2PL61</accession>